<feature type="transmembrane region" description="Helical" evidence="1">
    <location>
        <begin position="363"/>
        <end position="380"/>
    </location>
</feature>
<accession>A0AAU9VJ33</accession>
<dbReference type="EMBL" id="OW659477">
    <property type="protein sequence ID" value="CAH2762373.1"/>
    <property type="molecule type" value="Genomic_DNA"/>
</dbReference>
<dbReference type="Proteomes" id="UP001154111">
    <property type="component" value="Chromosome"/>
</dbReference>
<evidence type="ECO:0000313" key="3">
    <source>
        <dbReference type="EMBL" id="CAH2762345.1"/>
    </source>
</evidence>
<keyword evidence="1" id="KW-0472">Membrane</keyword>
<organism evidence="4 6">
    <name type="scientific">Erysipelothrix amsterdamensis</name>
    <dbReference type="NCBI Taxonomy" id="2929157"/>
    <lineage>
        <taxon>Bacteria</taxon>
        <taxon>Bacillati</taxon>
        <taxon>Bacillota</taxon>
        <taxon>Erysipelotrichia</taxon>
        <taxon>Erysipelotrichales</taxon>
        <taxon>Erysipelotrichaceae</taxon>
        <taxon>Erysipelothrix</taxon>
    </lineage>
</organism>
<evidence type="ECO:0000313" key="4">
    <source>
        <dbReference type="EMBL" id="CAH2762373.1"/>
    </source>
</evidence>
<evidence type="ECO:0000313" key="5">
    <source>
        <dbReference type="Proteomes" id="UP001154095"/>
    </source>
</evidence>
<dbReference type="AlphaFoldDB" id="A0AAU9VJ33"/>
<name>A0AAU9VJ33_9FIRM</name>
<dbReference type="GO" id="GO:0042802">
    <property type="term" value="F:identical protein binding"/>
    <property type="evidence" value="ECO:0007669"/>
    <property type="project" value="TreeGrafter"/>
</dbReference>
<sequence length="605" mass="69368">MSYFLMITIVAISISFFYGLSWFFLNREMIVLRHRKQTLFKFLGIFILIQVLNNYILEFTPGLVSSLMNRNLLYLVEGPVFAIQALVLSIILARDAHISYLHALSSSLFSYFITGSLFTVVTTILYQILIPFPNLISYTVLGGYVLTACVAFLISILFRISNFSDYFSKLFTSRRKALLVTFAFWCIKDVFRIIYVYGTKSYSNASFVLGVIVVFEVILIILVISVLEHQRLILHTQRVHYLQQVQQAHSLERLTQEVRMLRHDFKNLFSSIYLAFDEGDETVQRILDQTERYMDHVDHPEPIQITHTPNDTGFVEVILNTLYELRLGLGISMFLVIGGIVLLEVSGKNLGIYQYLEANRIHLILVLSCLAIVSVVFLSFESVSKRIDATNSYIAEQNYYLNSLFKLQEGVRQSQKIYRDTFNQLAYQIEASGLDGGREYLRTNTLAIDHQLEKEVKQTAQLANIEIMEIKSLLLGKFIEMQGKKIDYVFECMNPIQTISMHSNDFIRAIGILIDNAIEAVEGHPTGYINVLLYQEDTYLKVVVENTIHEPIAINKIFNPDYSSKGSGRGLGLQSYRSILNKYRNAVGHTSCTNDKFKQELRVEN</sequence>
<dbReference type="InterPro" id="IPR036890">
    <property type="entry name" value="HATPase_C_sf"/>
</dbReference>
<evidence type="ECO:0000256" key="1">
    <source>
        <dbReference type="SAM" id="Phobius"/>
    </source>
</evidence>
<dbReference type="PANTHER" id="PTHR40448:SF1">
    <property type="entry name" value="TWO-COMPONENT SENSOR HISTIDINE KINASE"/>
    <property type="match status" value="1"/>
</dbReference>
<dbReference type="Proteomes" id="UP001154095">
    <property type="component" value="Chromosome"/>
</dbReference>
<evidence type="ECO:0000313" key="6">
    <source>
        <dbReference type="Proteomes" id="UP001154111"/>
    </source>
</evidence>
<feature type="transmembrane region" description="Helical" evidence="1">
    <location>
        <begin position="38"/>
        <end position="57"/>
    </location>
</feature>
<protein>
    <submittedName>
        <fullName evidence="4">GHKL domain-containing protein</fullName>
    </submittedName>
</protein>
<feature type="transmembrane region" description="Helical" evidence="1">
    <location>
        <begin position="108"/>
        <end position="129"/>
    </location>
</feature>
<feature type="transmembrane region" description="Helical" evidence="1">
    <location>
        <begin position="135"/>
        <end position="158"/>
    </location>
</feature>
<feature type="transmembrane region" description="Helical" evidence="1">
    <location>
        <begin position="178"/>
        <end position="198"/>
    </location>
</feature>
<dbReference type="SUPFAM" id="SSF55874">
    <property type="entry name" value="ATPase domain of HSP90 chaperone/DNA topoisomerase II/histidine kinase"/>
    <property type="match status" value="1"/>
</dbReference>
<feature type="domain" description="Sensor histidine kinase NatK-like C-terminal" evidence="2">
    <location>
        <begin position="501"/>
        <end position="602"/>
    </location>
</feature>
<dbReference type="PANTHER" id="PTHR40448">
    <property type="entry name" value="TWO-COMPONENT SENSOR HISTIDINE KINASE"/>
    <property type="match status" value="1"/>
</dbReference>
<feature type="transmembrane region" description="Helical" evidence="1">
    <location>
        <begin position="72"/>
        <end position="96"/>
    </location>
</feature>
<keyword evidence="1" id="KW-1133">Transmembrane helix</keyword>
<dbReference type="Gene3D" id="3.30.565.10">
    <property type="entry name" value="Histidine kinase-like ATPase, C-terminal domain"/>
    <property type="match status" value="1"/>
</dbReference>
<feature type="transmembrane region" description="Helical" evidence="1">
    <location>
        <begin position="6"/>
        <end position="26"/>
    </location>
</feature>
<keyword evidence="1" id="KW-0812">Transmembrane</keyword>
<dbReference type="RefSeq" id="WP_254006447.1">
    <property type="nucleotide sequence ID" value="NZ_OW659477.1"/>
</dbReference>
<feature type="transmembrane region" description="Helical" evidence="1">
    <location>
        <begin position="325"/>
        <end position="343"/>
    </location>
</feature>
<reference evidence="4" key="1">
    <citation type="submission" date="2022-04" db="EMBL/GenBank/DDBJ databases">
        <authorList>
            <person name="Forde T."/>
        </authorList>
    </citation>
    <scope>NUCLEOTIDE SEQUENCE</scope>
    <source>
        <strain evidence="4">A18Y016a</strain>
        <strain evidence="3">A18Y020d</strain>
    </source>
</reference>
<proteinExistence type="predicted"/>
<dbReference type="InterPro" id="IPR032834">
    <property type="entry name" value="NatK-like_C"/>
</dbReference>
<dbReference type="EMBL" id="OW659496">
    <property type="protein sequence ID" value="CAH2762345.1"/>
    <property type="molecule type" value="Genomic_DNA"/>
</dbReference>
<keyword evidence="5" id="KW-1185">Reference proteome</keyword>
<evidence type="ECO:0000259" key="2">
    <source>
        <dbReference type="Pfam" id="PF14501"/>
    </source>
</evidence>
<feature type="transmembrane region" description="Helical" evidence="1">
    <location>
        <begin position="204"/>
        <end position="227"/>
    </location>
</feature>
<dbReference type="Pfam" id="PF14501">
    <property type="entry name" value="HATPase_c_5"/>
    <property type="match status" value="1"/>
</dbReference>
<gene>
    <name evidence="4" type="ORF">ERYAMS2_01171</name>
    <name evidence="3" type="ORF">ERYAMS_00877</name>
</gene>